<dbReference type="EMBL" id="VCGU01000458">
    <property type="protein sequence ID" value="TRY63031.1"/>
    <property type="molecule type" value="Genomic_DNA"/>
</dbReference>
<protein>
    <submittedName>
        <fullName evidence="4">Uncharacterized protein</fullName>
    </submittedName>
</protein>
<keyword evidence="5" id="KW-1185">Reference proteome</keyword>
<comment type="similarity">
    <text evidence="1">Belongs to the CSN9 family.</text>
</comment>
<reference evidence="4 5" key="1">
    <citation type="journal article" date="2018" name="Nat. Ecol. Evol.">
        <title>Genomic signatures of mitonuclear coevolution across populations of Tigriopus californicus.</title>
        <authorList>
            <person name="Barreto F.S."/>
            <person name="Watson E.T."/>
            <person name="Lima T.G."/>
            <person name="Willett C.S."/>
            <person name="Edmands S."/>
            <person name="Li W."/>
            <person name="Burton R.S."/>
        </authorList>
    </citation>
    <scope>NUCLEOTIDE SEQUENCE [LARGE SCALE GENOMIC DNA]</scope>
    <source>
        <strain evidence="4 5">San Diego</strain>
    </source>
</reference>
<gene>
    <name evidence="4" type="ORF">TCAL_14291</name>
</gene>
<sequence>MNNYMPLMRQDSPMVDEMFDGSQMDVADSEDSACAMMTGPSSNSGASTSASGHASTSSSATWASGPTSGTGGPASSLLSELANSDRTVHAEFHNKFGDLFNDRDLD</sequence>
<dbReference type="GO" id="GO:0008180">
    <property type="term" value="C:COP9 signalosome"/>
    <property type="evidence" value="ECO:0007669"/>
    <property type="project" value="UniProtKB-KW"/>
</dbReference>
<name>A0A553NC62_TIGCA</name>
<dbReference type="AlphaFoldDB" id="A0A553NC62"/>
<accession>A0A553NC62</accession>
<evidence type="ECO:0000256" key="3">
    <source>
        <dbReference type="SAM" id="MobiDB-lite"/>
    </source>
</evidence>
<dbReference type="Pfam" id="PF15004">
    <property type="entry name" value="MYEOV2"/>
    <property type="match status" value="1"/>
</dbReference>
<proteinExistence type="inferred from homology"/>
<evidence type="ECO:0000256" key="1">
    <source>
        <dbReference type="ARBA" id="ARBA00009162"/>
    </source>
</evidence>
<comment type="caution">
    <text evidence="4">The sequence shown here is derived from an EMBL/GenBank/DDBJ whole genome shotgun (WGS) entry which is preliminary data.</text>
</comment>
<keyword evidence="2" id="KW-0736">Signalosome</keyword>
<dbReference type="InterPro" id="IPR029391">
    <property type="entry name" value="CSN9_metazoa"/>
</dbReference>
<evidence type="ECO:0000313" key="5">
    <source>
        <dbReference type="Proteomes" id="UP000318571"/>
    </source>
</evidence>
<organism evidence="4 5">
    <name type="scientific">Tigriopus californicus</name>
    <name type="common">Marine copepod</name>
    <dbReference type="NCBI Taxonomy" id="6832"/>
    <lineage>
        <taxon>Eukaryota</taxon>
        <taxon>Metazoa</taxon>
        <taxon>Ecdysozoa</taxon>
        <taxon>Arthropoda</taxon>
        <taxon>Crustacea</taxon>
        <taxon>Multicrustacea</taxon>
        <taxon>Hexanauplia</taxon>
        <taxon>Copepoda</taxon>
        <taxon>Harpacticoida</taxon>
        <taxon>Harpacticidae</taxon>
        <taxon>Tigriopus</taxon>
    </lineage>
</organism>
<feature type="compositionally biased region" description="Low complexity" evidence="3">
    <location>
        <begin position="38"/>
        <end position="67"/>
    </location>
</feature>
<feature type="region of interest" description="Disordered" evidence="3">
    <location>
        <begin position="20"/>
        <end position="78"/>
    </location>
</feature>
<dbReference type="Proteomes" id="UP000318571">
    <property type="component" value="Chromosome 10"/>
</dbReference>
<evidence type="ECO:0000313" key="4">
    <source>
        <dbReference type="EMBL" id="TRY63031.1"/>
    </source>
</evidence>
<evidence type="ECO:0000256" key="2">
    <source>
        <dbReference type="ARBA" id="ARBA00022790"/>
    </source>
</evidence>